<dbReference type="RefSeq" id="WP_007473119.1">
    <property type="nucleotide sequence ID" value="NZ_KQ130620.1"/>
</dbReference>
<dbReference type="Proteomes" id="UP000052258">
    <property type="component" value="Unassembled WGS sequence"/>
</dbReference>
<dbReference type="PATRIC" id="fig|1430899.3.peg.2438"/>
<name>A0A0J8G6N8_9LIST</name>
<sequence length="93" mass="10008">MEQNNAIFQKLETGEAVLLVTGIGYIVGIVEKNEAALFLGDVYINCLSASRINRFSKGLTVNKDQVIGLQKLTQQAKNELIGAWQAAISPTAG</sequence>
<proteinExistence type="predicted"/>
<keyword evidence="2" id="KW-1185">Reference proteome</keyword>
<organism evidence="1 2">
    <name type="scientific">Listeria fleischmannii 1991</name>
    <dbReference type="NCBI Taxonomy" id="1430899"/>
    <lineage>
        <taxon>Bacteria</taxon>
        <taxon>Bacillati</taxon>
        <taxon>Bacillota</taxon>
        <taxon>Bacilli</taxon>
        <taxon>Bacillales</taxon>
        <taxon>Listeriaceae</taxon>
        <taxon>Listeria</taxon>
    </lineage>
</organism>
<gene>
    <name evidence="1" type="ORF">X560_2389</name>
</gene>
<accession>A0A0J8G6N8</accession>
<protein>
    <submittedName>
        <fullName evidence="1">Uncharacterized protein</fullName>
    </submittedName>
</protein>
<dbReference type="OrthoDB" id="2361347at2"/>
<dbReference type="AlphaFoldDB" id="A0A0J8G6N8"/>
<reference evidence="1 2" key="1">
    <citation type="journal article" date="2015" name="Genome Biol. Evol.">
        <title>Comparative Genomics of Listeria Sensu Lato: Genus-Wide Differences in Evolutionary Dynamics and the Progressive Gain of Complex, Potentially Pathogenicity-Related Traits through Lateral Gene Transfer.</title>
        <authorList>
            <person name="Chiara M."/>
            <person name="Caruso M."/>
            <person name="D'Erchia A.M."/>
            <person name="Manzari C."/>
            <person name="Fraccalvieri R."/>
            <person name="Goffredo E."/>
            <person name="Latorre L."/>
            <person name="Miccolupo A."/>
            <person name="Padalino I."/>
            <person name="Santagada G."/>
            <person name="Chiocco D."/>
            <person name="Pesole G."/>
            <person name="Horner D.S."/>
            <person name="Parisi A."/>
        </authorList>
    </citation>
    <scope>NUCLEOTIDE SEQUENCE [LARGE SCALE GENOMIC DNA]</scope>
    <source>
        <strain evidence="1 2">1991</strain>
    </source>
</reference>
<evidence type="ECO:0000313" key="1">
    <source>
        <dbReference type="EMBL" id="KMT58252.1"/>
    </source>
</evidence>
<evidence type="ECO:0000313" key="2">
    <source>
        <dbReference type="Proteomes" id="UP000052258"/>
    </source>
</evidence>
<comment type="caution">
    <text evidence="1">The sequence shown here is derived from an EMBL/GenBank/DDBJ whole genome shotgun (WGS) entry which is preliminary data.</text>
</comment>
<dbReference type="EMBL" id="AZHO01000032">
    <property type="protein sequence ID" value="KMT58252.1"/>
    <property type="molecule type" value="Genomic_DNA"/>
</dbReference>